<dbReference type="STRING" id="1797513.A2782_00630"/>
<evidence type="ECO:0000313" key="2">
    <source>
        <dbReference type="EMBL" id="OGY10020.1"/>
    </source>
</evidence>
<dbReference type="NCBIfam" id="TIGR01076">
    <property type="entry name" value="sortase_fam"/>
    <property type="match status" value="1"/>
</dbReference>
<proteinExistence type="predicted"/>
<sequence length="222" mass="24853">MAMKRSTLKFVSFIFISVGTFLAISAILPIVKYELLANSDVSQGNFITPLYSSAVLPPPDDPQLTRPSNWFRGNPNLPQVEYKVKYYKLSVPKLKIEDAVVEIAGEDLGKSLVHYKGTAIPGRPGNAIIFGHSTLPQLYNPKNYMTIFSYLPSLKKGDEIIVDYDGITYTFQVSEMIEVKPEDIQILEQRYDSSYLSLVTCVPPGTTLRRLVVRAKLVPFKG</sequence>
<reference evidence="2 3" key="1">
    <citation type="journal article" date="2016" name="Nat. Commun.">
        <title>Thousands of microbial genomes shed light on interconnected biogeochemical processes in an aquifer system.</title>
        <authorList>
            <person name="Anantharaman K."/>
            <person name="Brown C.T."/>
            <person name="Hug L.A."/>
            <person name="Sharon I."/>
            <person name="Castelle C.J."/>
            <person name="Probst A.J."/>
            <person name="Thomas B.C."/>
            <person name="Singh A."/>
            <person name="Wilkins M.J."/>
            <person name="Karaoz U."/>
            <person name="Brodie E.L."/>
            <person name="Williams K.H."/>
            <person name="Hubbard S.S."/>
            <person name="Banfield J.F."/>
        </authorList>
    </citation>
    <scope>NUCLEOTIDE SEQUENCE [LARGE SCALE GENOMIC DNA]</scope>
</reference>
<dbReference type="GO" id="GO:0016787">
    <property type="term" value="F:hydrolase activity"/>
    <property type="evidence" value="ECO:0007669"/>
    <property type="project" value="UniProtKB-KW"/>
</dbReference>
<dbReference type="AlphaFoldDB" id="A0A1G1V3R7"/>
<dbReference type="Gene3D" id="2.40.260.10">
    <property type="entry name" value="Sortase"/>
    <property type="match status" value="1"/>
</dbReference>
<dbReference type="InterPro" id="IPR005754">
    <property type="entry name" value="Sortase"/>
</dbReference>
<dbReference type="EMBL" id="MHBW01000002">
    <property type="protein sequence ID" value="OGY10020.1"/>
    <property type="molecule type" value="Genomic_DNA"/>
</dbReference>
<dbReference type="Pfam" id="PF04203">
    <property type="entry name" value="Sortase"/>
    <property type="match status" value="1"/>
</dbReference>
<accession>A0A1G1V3R7</accession>
<evidence type="ECO:0000256" key="1">
    <source>
        <dbReference type="ARBA" id="ARBA00022801"/>
    </source>
</evidence>
<protein>
    <recommendedName>
        <fullName evidence="4">Sortase</fullName>
    </recommendedName>
</protein>
<organism evidence="2 3">
    <name type="scientific">Candidatus Blackburnbacteria bacterium RIFCSPHIGHO2_01_FULL_43_15b</name>
    <dbReference type="NCBI Taxonomy" id="1797513"/>
    <lineage>
        <taxon>Bacteria</taxon>
        <taxon>Candidatus Blackburniibacteriota</taxon>
    </lineage>
</organism>
<dbReference type="Proteomes" id="UP000177967">
    <property type="component" value="Unassembled WGS sequence"/>
</dbReference>
<keyword evidence="1" id="KW-0378">Hydrolase</keyword>
<evidence type="ECO:0008006" key="4">
    <source>
        <dbReference type="Google" id="ProtNLM"/>
    </source>
</evidence>
<dbReference type="InterPro" id="IPR023365">
    <property type="entry name" value="Sortase_dom-sf"/>
</dbReference>
<evidence type="ECO:0000313" key="3">
    <source>
        <dbReference type="Proteomes" id="UP000177967"/>
    </source>
</evidence>
<dbReference type="SUPFAM" id="SSF63817">
    <property type="entry name" value="Sortase"/>
    <property type="match status" value="1"/>
</dbReference>
<comment type="caution">
    <text evidence="2">The sequence shown here is derived from an EMBL/GenBank/DDBJ whole genome shotgun (WGS) entry which is preliminary data.</text>
</comment>
<gene>
    <name evidence="2" type="ORF">A2782_00630</name>
</gene>
<name>A0A1G1V3R7_9BACT</name>